<dbReference type="Pfam" id="PF00486">
    <property type="entry name" value="Trans_reg_C"/>
    <property type="match status" value="1"/>
</dbReference>
<keyword evidence="5" id="KW-0804">Transcription</keyword>
<dbReference type="InterPro" id="IPR039420">
    <property type="entry name" value="WalR-like"/>
</dbReference>
<dbReference type="SUPFAM" id="SSF46894">
    <property type="entry name" value="C-terminal effector domain of the bipartite response regulators"/>
    <property type="match status" value="1"/>
</dbReference>
<dbReference type="InterPro" id="IPR036388">
    <property type="entry name" value="WH-like_DNA-bd_sf"/>
</dbReference>
<dbReference type="KEGG" id="snn:EWH46_19190"/>
<dbReference type="Gene3D" id="6.10.250.690">
    <property type="match status" value="1"/>
</dbReference>
<keyword evidence="1" id="KW-0597">Phosphoprotein</keyword>
<evidence type="ECO:0000256" key="2">
    <source>
        <dbReference type="ARBA" id="ARBA00023012"/>
    </source>
</evidence>
<dbReference type="InterPro" id="IPR011006">
    <property type="entry name" value="CheY-like_superfamily"/>
</dbReference>
<dbReference type="InterPro" id="IPR001867">
    <property type="entry name" value="OmpR/PhoB-type_DNA-bd"/>
</dbReference>
<dbReference type="GO" id="GO:0005829">
    <property type="term" value="C:cytosol"/>
    <property type="evidence" value="ECO:0007669"/>
    <property type="project" value="TreeGrafter"/>
</dbReference>
<dbReference type="GO" id="GO:0006355">
    <property type="term" value="P:regulation of DNA-templated transcription"/>
    <property type="evidence" value="ECO:0007669"/>
    <property type="project" value="InterPro"/>
</dbReference>
<dbReference type="PROSITE" id="PS51755">
    <property type="entry name" value="OMPR_PHOB"/>
    <property type="match status" value="1"/>
</dbReference>
<evidence type="ECO:0000256" key="1">
    <source>
        <dbReference type="ARBA" id="ARBA00022553"/>
    </source>
</evidence>
<evidence type="ECO:0000256" key="4">
    <source>
        <dbReference type="ARBA" id="ARBA00023125"/>
    </source>
</evidence>
<dbReference type="EMBL" id="CP035710">
    <property type="protein sequence ID" value="QEN03133.1"/>
    <property type="molecule type" value="Genomic_DNA"/>
</dbReference>
<dbReference type="SMART" id="SM00448">
    <property type="entry name" value="REC"/>
    <property type="match status" value="1"/>
</dbReference>
<accession>A0A5C1Q4X2</accession>
<gene>
    <name evidence="6" type="ORF">EWH46_19190</name>
</gene>
<proteinExistence type="predicted"/>
<sequence>MMSSSPDLILVVEDEPRLARLVADYLAAAGYDTRIVDNGLEVMPAVRERAPALVLLDLMLPGQDGLAVCRELRAHGDTPVIMLTARVEEVDRLIGLESGADDYICKPFSPREVVARVRTVLRRWRAVPPSAGGAALPAALLEEPAAALPAARLQIDLDSHRARFDGQALDLTPVELRLLAALAAAPGRVFSRDQLLDRLHDDQRALSDRTVDSHVKNLRRKLEQVSPGVEPIRSIYGVGYRFEPPAGWLAGG</sequence>
<dbReference type="GO" id="GO:0032993">
    <property type="term" value="C:protein-DNA complex"/>
    <property type="evidence" value="ECO:0007669"/>
    <property type="project" value="TreeGrafter"/>
</dbReference>
<reference evidence="6 7" key="1">
    <citation type="submission" date="2019-02" db="EMBL/GenBank/DDBJ databases">
        <title>Complete Genome Sequence and Methylome Analysis of Sphaerotilus natans subsp. sulfidivorans D-507.</title>
        <authorList>
            <person name="Fomenkov A."/>
            <person name="Gridneva E."/>
            <person name="Smolyakov D."/>
            <person name="Dubinina G."/>
            <person name="Vincze T."/>
            <person name="Grabovich M."/>
            <person name="Roberts R.J."/>
        </authorList>
    </citation>
    <scope>NUCLEOTIDE SEQUENCE [LARGE SCALE GENOMIC DNA]</scope>
    <source>
        <strain evidence="6 7">D-507</strain>
        <plasmid evidence="7">psna507_unt10</plasmid>
    </source>
</reference>
<dbReference type="PROSITE" id="PS50110">
    <property type="entry name" value="RESPONSE_REGULATORY"/>
    <property type="match status" value="1"/>
</dbReference>
<evidence type="ECO:0000313" key="6">
    <source>
        <dbReference type="EMBL" id="QEN03133.1"/>
    </source>
</evidence>
<dbReference type="FunFam" id="3.40.50.2300:FF:000001">
    <property type="entry name" value="DNA-binding response regulator PhoB"/>
    <property type="match status" value="1"/>
</dbReference>
<keyword evidence="3" id="KW-0805">Transcription regulation</keyword>
<evidence type="ECO:0000256" key="3">
    <source>
        <dbReference type="ARBA" id="ARBA00023015"/>
    </source>
</evidence>
<dbReference type="SMART" id="SM00862">
    <property type="entry name" value="Trans_reg_C"/>
    <property type="match status" value="1"/>
</dbReference>
<name>A0A5C1Q4X2_9BURK</name>
<geneLocation type="plasmid" evidence="7">
    <name>psna507_unt10</name>
</geneLocation>
<dbReference type="PANTHER" id="PTHR48111">
    <property type="entry name" value="REGULATOR OF RPOS"/>
    <property type="match status" value="1"/>
</dbReference>
<dbReference type="Pfam" id="PF00072">
    <property type="entry name" value="Response_reg"/>
    <property type="match status" value="1"/>
</dbReference>
<dbReference type="PANTHER" id="PTHR48111:SF59">
    <property type="entry name" value="TRANSCRIPTIONAL REGULATORY PROTEIN BAER"/>
    <property type="match status" value="1"/>
</dbReference>
<dbReference type="CDD" id="cd00383">
    <property type="entry name" value="trans_reg_C"/>
    <property type="match status" value="1"/>
</dbReference>
<dbReference type="InterPro" id="IPR016032">
    <property type="entry name" value="Sig_transdc_resp-reg_C-effctor"/>
</dbReference>
<dbReference type="OrthoDB" id="9802426at2"/>
<dbReference type="SUPFAM" id="SSF52172">
    <property type="entry name" value="CheY-like"/>
    <property type="match status" value="1"/>
</dbReference>
<dbReference type="GO" id="GO:0000156">
    <property type="term" value="F:phosphorelay response regulator activity"/>
    <property type="evidence" value="ECO:0007669"/>
    <property type="project" value="TreeGrafter"/>
</dbReference>
<dbReference type="Gene3D" id="3.40.50.2300">
    <property type="match status" value="1"/>
</dbReference>
<dbReference type="Gene3D" id="1.10.10.10">
    <property type="entry name" value="Winged helix-like DNA-binding domain superfamily/Winged helix DNA-binding domain"/>
    <property type="match status" value="1"/>
</dbReference>
<protein>
    <submittedName>
        <fullName evidence="6">Response regulator</fullName>
    </submittedName>
</protein>
<dbReference type="InterPro" id="IPR001789">
    <property type="entry name" value="Sig_transdc_resp-reg_receiver"/>
</dbReference>
<keyword evidence="2" id="KW-0902">Two-component regulatory system</keyword>
<evidence type="ECO:0000313" key="7">
    <source>
        <dbReference type="Proteomes" id="UP000323522"/>
    </source>
</evidence>
<dbReference type="Proteomes" id="UP000323522">
    <property type="component" value="Plasmid pSna507_unt10"/>
</dbReference>
<dbReference type="AlphaFoldDB" id="A0A5C1Q4X2"/>
<keyword evidence="6" id="KW-0614">Plasmid</keyword>
<evidence type="ECO:0000256" key="5">
    <source>
        <dbReference type="ARBA" id="ARBA00023163"/>
    </source>
</evidence>
<keyword evidence="4" id="KW-0238">DNA-binding</keyword>
<organism evidence="6 7">
    <name type="scientific">Sphaerotilus sulfidivorans</name>
    <dbReference type="NCBI Taxonomy" id="639200"/>
    <lineage>
        <taxon>Bacteria</taxon>
        <taxon>Pseudomonadati</taxon>
        <taxon>Pseudomonadota</taxon>
        <taxon>Betaproteobacteria</taxon>
        <taxon>Burkholderiales</taxon>
        <taxon>Sphaerotilaceae</taxon>
        <taxon>Sphaerotilus</taxon>
    </lineage>
</organism>
<dbReference type="GO" id="GO:0000976">
    <property type="term" value="F:transcription cis-regulatory region binding"/>
    <property type="evidence" value="ECO:0007669"/>
    <property type="project" value="TreeGrafter"/>
</dbReference>